<reference evidence="1" key="1">
    <citation type="submission" date="2021-02" db="EMBL/GenBank/DDBJ databases">
        <authorList>
            <person name="Dougan E. K."/>
            <person name="Rhodes N."/>
            <person name="Thang M."/>
            <person name="Chan C."/>
        </authorList>
    </citation>
    <scope>NUCLEOTIDE SEQUENCE</scope>
</reference>
<evidence type="ECO:0000313" key="1">
    <source>
        <dbReference type="EMBL" id="CAE7686318.1"/>
    </source>
</evidence>
<evidence type="ECO:0000313" key="2">
    <source>
        <dbReference type="Proteomes" id="UP000649617"/>
    </source>
</evidence>
<organism evidence="1 2">
    <name type="scientific">Symbiodinium pilosum</name>
    <name type="common">Dinoflagellate</name>
    <dbReference type="NCBI Taxonomy" id="2952"/>
    <lineage>
        <taxon>Eukaryota</taxon>
        <taxon>Sar</taxon>
        <taxon>Alveolata</taxon>
        <taxon>Dinophyceae</taxon>
        <taxon>Suessiales</taxon>
        <taxon>Symbiodiniaceae</taxon>
        <taxon>Symbiodinium</taxon>
    </lineage>
</organism>
<sequence>MVYAQSNAGKDAKDTRLLHMASARAVQHMPDILRIAQASQDFITRAFSAAFEHVPATLLWLRQGTSSDFHALDGQRRLYSINLLNGIVLLDGYPPRLLPHTVTEHPLFQRSFGEAAFEVSLDACGTFCTSRPVDGYFYKFKEVSGSLLITEMHEGRSLRLLEPKSFGSFPQRLVDLHSHWEDQETAAIVFRPVHFRRKEIHFIQTRDEECCQIPEHLMERNVDNLLQHPDVVYQLVGLKAQVVDVLSKFEHPDSEDFIHAYARRGDENAPVEKLDLPRVNMAFSFEGGTWLSRDYRGYQLAKVQKLSDTLVDFDGYLVLERSDPNDLTVPAYKIILQDAEVKLGKPLSLNIDFGSGSKNDTVCFDVHERFGHLQAESVQSRLLLANLFAGTGCDVPDPRLGVTGMEFALDLVRQCWVNRPLTQKEHLRC</sequence>
<name>A0A812WSG8_SYMPI</name>
<dbReference type="AlphaFoldDB" id="A0A812WSG8"/>
<accession>A0A812WSG8</accession>
<keyword evidence="2" id="KW-1185">Reference proteome</keyword>
<comment type="caution">
    <text evidence="1">The sequence shown here is derived from an EMBL/GenBank/DDBJ whole genome shotgun (WGS) entry which is preliminary data.</text>
</comment>
<dbReference type="OrthoDB" id="129467at2759"/>
<dbReference type="Proteomes" id="UP000649617">
    <property type="component" value="Unassembled WGS sequence"/>
</dbReference>
<gene>
    <name evidence="1" type="ORF">SPIL2461_LOCUS19199</name>
</gene>
<proteinExistence type="predicted"/>
<dbReference type="EMBL" id="CAJNIZ010044367">
    <property type="protein sequence ID" value="CAE7686318.1"/>
    <property type="molecule type" value="Genomic_DNA"/>
</dbReference>
<protein>
    <submittedName>
        <fullName evidence="1">Uncharacterized protein</fullName>
    </submittedName>
</protein>